<reference evidence="1 2" key="1">
    <citation type="submission" date="2018-05" db="EMBL/GenBank/DDBJ databases">
        <title>Genomic Encyclopedia of Type Strains, Phase IV (KMG-IV): sequencing the most valuable type-strain genomes for metagenomic binning, comparative biology and taxonomic classification.</title>
        <authorList>
            <person name="Goeker M."/>
        </authorList>
    </citation>
    <scope>NUCLEOTIDE SEQUENCE [LARGE SCALE GENOMIC DNA]</scope>
    <source>
        <strain evidence="1 2">DSM 6462</strain>
    </source>
</reference>
<dbReference type="AlphaFoldDB" id="A0A2V3TY17"/>
<keyword evidence="2" id="KW-1185">Reference proteome</keyword>
<organism evidence="1 2">
    <name type="scientific">Chelatococcus asaccharovorans</name>
    <dbReference type="NCBI Taxonomy" id="28210"/>
    <lineage>
        <taxon>Bacteria</taxon>
        <taxon>Pseudomonadati</taxon>
        <taxon>Pseudomonadota</taxon>
        <taxon>Alphaproteobacteria</taxon>
        <taxon>Hyphomicrobiales</taxon>
        <taxon>Chelatococcaceae</taxon>
        <taxon>Chelatococcus</taxon>
    </lineage>
</organism>
<dbReference type="OrthoDB" id="480426at2"/>
<evidence type="ECO:0000313" key="2">
    <source>
        <dbReference type="Proteomes" id="UP000248021"/>
    </source>
</evidence>
<dbReference type="Pfam" id="PF00353">
    <property type="entry name" value="HemolysinCabind"/>
    <property type="match status" value="1"/>
</dbReference>
<dbReference type="GO" id="GO:0005509">
    <property type="term" value="F:calcium ion binding"/>
    <property type="evidence" value="ECO:0007669"/>
    <property type="project" value="InterPro"/>
</dbReference>
<dbReference type="Proteomes" id="UP000248021">
    <property type="component" value="Unassembled WGS sequence"/>
</dbReference>
<dbReference type="SUPFAM" id="SSF51120">
    <property type="entry name" value="beta-Roll"/>
    <property type="match status" value="1"/>
</dbReference>
<dbReference type="RefSeq" id="WP_146227533.1">
    <property type="nucleotide sequence ID" value="NZ_JAHBRY010000002.1"/>
</dbReference>
<name>A0A2V3TY17_9HYPH</name>
<dbReference type="Gene3D" id="2.150.10.10">
    <property type="entry name" value="Serralysin-like metalloprotease, C-terminal"/>
    <property type="match status" value="1"/>
</dbReference>
<evidence type="ECO:0008006" key="3">
    <source>
        <dbReference type="Google" id="ProtNLM"/>
    </source>
</evidence>
<dbReference type="InterPro" id="IPR001343">
    <property type="entry name" value="Hemolysn_Ca-bd"/>
</dbReference>
<evidence type="ECO:0000313" key="1">
    <source>
        <dbReference type="EMBL" id="PXW54094.1"/>
    </source>
</evidence>
<accession>A0A2V3TY17</accession>
<sequence length="324" mass="34966">MPSYTFNDFIDELGLYHSSNRYDAVNSTNHLGRFQFGEAALIDIGMVRNDGKPFDNDFSGGWTGKHGINSKEEFLASHVAQDTAIHDFLGKQAHFLRNYLHYDGQSIDGQEISLSGLLGAAHLAGAGGVRRFLNSGGDYNPKDANGASLTDSLNHFNGYDVPYTVDPSRNYTFVGSNGPDTIRGYDGNDYFAAGAGRDTFDGGDGEDTIALSGLKSEFTITRGEAPATWEIARQLDDGRSDLKSLRNVELVRFEDDEIVDLRTMPSAAPGEEQIVAPQAGLTPTSVRTVRALPSTPNDPGFDEDVSVTPVGLPASFDASDMPIL</sequence>
<proteinExistence type="predicted"/>
<comment type="caution">
    <text evidence="1">The sequence shown here is derived from an EMBL/GenBank/DDBJ whole genome shotgun (WGS) entry which is preliminary data.</text>
</comment>
<protein>
    <recommendedName>
        <fullName evidence="3">Hemolysin type calcium-binding protein</fullName>
    </recommendedName>
</protein>
<dbReference type="EMBL" id="QJJK01000012">
    <property type="protein sequence ID" value="PXW54094.1"/>
    <property type="molecule type" value="Genomic_DNA"/>
</dbReference>
<gene>
    <name evidence="1" type="ORF">C7450_112123</name>
</gene>
<dbReference type="InterPro" id="IPR011049">
    <property type="entry name" value="Serralysin-like_metalloprot_C"/>
</dbReference>